<proteinExistence type="predicted"/>
<sequence length="94" mass="10833">MFRYNKYFAVCLICLCMMIILPCVKHVLSEQVRTNLSSIETIEFAADELYISQTQIPLEQLKDQLPNKSAWDTFTQESMSGHVYIDPRSGRPVS</sequence>
<comment type="caution">
    <text evidence="1">The sequence shown here is derived from an EMBL/GenBank/DDBJ whole genome shotgun (WGS) entry which is preliminary data.</text>
</comment>
<evidence type="ECO:0000313" key="2">
    <source>
        <dbReference type="Proteomes" id="UP000178943"/>
    </source>
</evidence>
<name>A0A1F5VYV6_9BACT</name>
<dbReference type="AlphaFoldDB" id="A0A1F5VYV6"/>
<accession>A0A1F5VYV6</accession>
<organism evidence="1 2">
    <name type="scientific">Candidatus Fischerbacteria bacterium RBG_13_37_8</name>
    <dbReference type="NCBI Taxonomy" id="1817863"/>
    <lineage>
        <taxon>Bacteria</taxon>
        <taxon>Candidatus Fischeribacteriota</taxon>
    </lineage>
</organism>
<reference evidence="1 2" key="1">
    <citation type="journal article" date="2016" name="Nat. Commun.">
        <title>Thousands of microbial genomes shed light on interconnected biogeochemical processes in an aquifer system.</title>
        <authorList>
            <person name="Anantharaman K."/>
            <person name="Brown C.T."/>
            <person name="Hug L.A."/>
            <person name="Sharon I."/>
            <person name="Castelle C.J."/>
            <person name="Probst A.J."/>
            <person name="Thomas B.C."/>
            <person name="Singh A."/>
            <person name="Wilkins M.J."/>
            <person name="Karaoz U."/>
            <person name="Brodie E.L."/>
            <person name="Williams K.H."/>
            <person name="Hubbard S.S."/>
            <person name="Banfield J.F."/>
        </authorList>
    </citation>
    <scope>NUCLEOTIDE SEQUENCE [LARGE SCALE GENOMIC DNA]</scope>
</reference>
<dbReference type="EMBL" id="MFGW01000008">
    <property type="protein sequence ID" value="OGF68241.1"/>
    <property type="molecule type" value="Genomic_DNA"/>
</dbReference>
<dbReference type="Proteomes" id="UP000178943">
    <property type="component" value="Unassembled WGS sequence"/>
</dbReference>
<evidence type="ECO:0000313" key="1">
    <source>
        <dbReference type="EMBL" id="OGF68241.1"/>
    </source>
</evidence>
<gene>
    <name evidence="1" type="ORF">A2Y62_16085</name>
</gene>
<dbReference type="STRING" id="1817863.A2Y62_16085"/>
<protein>
    <submittedName>
        <fullName evidence="1">Uncharacterized protein</fullName>
    </submittedName>
</protein>